<dbReference type="InterPro" id="IPR055140">
    <property type="entry name" value="Thiolase_C_2"/>
</dbReference>
<proteinExistence type="predicted"/>
<dbReference type="Pfam" id="PF00108">
    <property type="entry name" value="Thiolase_N"/>
    <property type="match status" value="1"/>
</dbReference>
<reference evidence="3 4" key="1">
    <citation type="submission" date="2017-05" db="EMBL/GenBank/DDBJ databases">
        <authorList>
            <person name="Varghese N."/>
            <person name="Submissions S."/>
        </authorList>
    </citation>
    <scope>NUCLEOTIDE SEQUENCE [LARGE SCALE GENOMIC DNA]</scope>
    <source>
        <strain evidence="3 4">DSM 29506</strain>
    </source>
</reference>
<dbReference type="InterPro" id="IPR020616">
    <property type="entry name" value="Thiolase_N"/>
</dbReference>
<keyword evidence="3" id="KW-0808">Transferase</keyword>
<dbReference type="Proteomes" id="UP000316030">
    <property type="component" value="Unassembled WGS sequence"/>
</dbReference>
<feature type="domain" description="Thiolase C-terminal" evidence="2">
    <location>
        <begin position="251"/>
        <end position="387"/>
    </location>
</feature>
<evidence type="ECO:0000259" key="1">
    <source>
        <dbReference type="Pfam" id="PF00108"/>
    </source>
</evidence>
<evidence type="ECO:0000313" key="3">
    <source>
        <dbReference type="EMBL" id="SMO53023.1"/>
    </source>
</evidence>
<dbReference type="OrthoDB" id="9790314at2"/>
<organism evidence="3 4">
    <name type="scientific">Thalassovita litoralis</name>
    <dbReference type="NCBI Taxonomy" id="1010611"/>
    <lineage>
        <taxon>Bacteria</taxon>
        <taxon>Pseudomonadati</taxon>
        <taxon>Pseudomonadota</taxon>
        <taxon>Alphaproteobacteria</taxon>
        <taxon>Rhodobacterales</taxon>
        <taxon>Roseobacteraceae</taxon>
        <taxon>Thalassovita</taxon>
    </lineage>
</organism>
<dbReference type="NCBIfam" id="NF005704">
    <property type="entry name" value="PRK07516.1"/>
    <property type="match status" value="1"/>
</dbReference>
<sequence length="389" mass="40468">MTQQAQIVGWAHSKFGKAPEETLIELMANTVPEAMAHAGIGAGDVDGIFVGTYNNGFSKQAFEGALVGMAVPALAHVPAVHLENACATGSAALYAALDFIAAGRGKIALVVGAEKMTATPGAEIGDILLTAAYRVEEGGAAGFAGVFGQIASSYFQKHGDHSMELAMIAAKNHANGALNPYAHMQKPFTAEFCNTVSDKNPLVAGPLRRTDCSLVSDGAAVLVVAHPDVAADMQRAIAFRARNQANDVLALSRRDPTEFAGPRTAWAKSLEQAGITLDDLDMVETHDCFTIAELLEYEAMGLAERGQGGRVIRDGITARDGKLPVNPSGGLKARGHPIGATGVSQHVMAAMQLTGTAGTMQLDDVQLAGVFNMGGAAVASYVSILERVK</sequence>
<dbReference type="Pfam" id="PF22691">
    <property type="entry name" value="Thiolase_C_1"/>
    <property type="match status" value="1"/>
</dbReference>
<evidence type="ECO:0000313" key="4">
    <source>
        <dbReference type="Proteomes" id="UP000316030"/>
    </source>
</evidence>
<accession>A0A521C0U6</accession>
<dbReference type="CDD" id="cd00829">
    <property type="entry name" value="SCP-x_thiolase"/>
    <property type="match status" value="1"/>
</dbReference>
<dbReference type="PANTHER" id="PTHR42870:SF1">
    <property type="entry name" value="NON-SPECIFIC LIPID-TRANSFER PROTEIN-LIKE 2"/>
    <property type="match status" value="1"/>
</dbReference>
<dbReference type="Gene3D" id="3.40.47.10">
    <property type="match status" value="1"/>
</dbReference>
<name>A0A521C0U6_9RHOB</name>
<protein>
    <submittedName>
        <fullName evidence="3">Acetyl-CoA C-acetyltransferase</fullName>
    </submittedName>
</protein>
<keyword evidence="4" id="KW-1185">Reference proteome</keyword>
<gene>
    <name evidence="3" type="ORF">SAMN06265173_10530</name>
</gene>
<dbReference type="AlphaFoldDB" id="A0A521C0U6"/>
<dbReference type="PIRSF" id="PIRSF000429">
    <property type="entry name" value="Ac-CoA_Ac_transf"/>
    <property type="match status" value="1"/>
</dbReference>
<dbReference type="SUPFAM" id="SSF53901">
    <property type="entry name" value="Thiolase-like"/>
    <property type="match status" value="1"/>
</dbReference>
<dbReference type="EMBL" id="FXTO01000005">
    <property type="protein sequence ID" value="SMO53023.1"/>
    <property type="molecule type" value="Genomic_DNA"/>
</dbReference>
<dbReference type="GO" id="GO:0003988">
    <property type="term" value="F:acetyl-CoA C-acyltransferase activity"/>
    <property type="evidence" value="ECO:0007669"/>
    <property type="project" value="UniProtKB-ARBA"/>
</dbReference>
<dbReference type="InterPro" id="IPR016039">
    <property type="entry name" value="Thiolase-like"/>
</dbReference>
<dbReference type="PANTHER" id="PTHR42870">
    <property type="entry name" value="ACETYL-COA C-ACETYLTRANSFERASE"/>
    <property type="match status" value="1"/>
</dbReference>
<dbReference type="RefSeq" id="WP_142492516.1">
    <property type="nucleotide sequence ID" value="NZ_FXTO01000005.1"/>
</dbReference>
<dbReference type="InterPro" id="IPR002155">
    <property type="entry name" value="Thiolase"/>
</dbReference>
<evidence type="ECO:0000259" key="2">
    <source>
        <dbReference type="Pfam" id="PF22691"/>
    </source>
</evidence>
<feature type="domain" description="Thiolase N-terminal" evidence="1">
    <location>
        <begin position="7"/>
        <end position="225"/>
    </location>
</feature>